<dbReference type="Gramene" id="Os10t0434900-00">
    <property type="protein sequence ID" value="Os10t0434900-00"/>
    <property type="gene ID" value="Os10g0434900"/>
</dbReference>
<dbReference type="InterPro" id="IPR027417">
    <property type="entry name" value="P-loop_NTPase"/>
</dbReference>
<evidence type="ECO:0000259" key="2">
    <source>
        <dbReference type="Pfam" id="PF00005"/>
    </source>
</evidence>
<dbReference type="GO" id="GO:0016887">
    <property type="term" value="F:ATP hydrolysis activity"/>
    <property type="evidence" value="ECO:0007669"/>
    <property type="project" value="InterPro"/>
</dbReference>
<dbReference type="EMBL" id="AP014966">
    <property type="protein sequence ID" value="BAT10980.1"/>
    <property type="molecule type" value="Genomic_DNA"/>
</dbReference>
<reference evidence="3 4" key="2">
    <citation type="journal article" date="2013" name="Plant Cell Physiol.">
        <title>Rice Annotation Project Database (RAP-DB): an integrative and interactive database for rice genomics.</title>
        <authorList>
            <person name="Sakai H."/>
            <person name="Lee S.S."/>
            <person name="Tanaka T."/>
            <person name="Numa H."/>
            <person name="Kim J."/>
            <person name="Kawahara Y."/>
            <person name="Wakimoto H."/>
            <person name="Yang C.C."/>
            <person name="Iwamoto M."/>
            <person name="Abe T."/>
            <person name="Yamada Y."/>
            <person name="Muto A."/>
            <person name="Inokuchi H."/>
            <person name="Ikemura T."/>
            <person name="Matsumoto T."/>
            <person name="Sasaki T."/>
            <person name="Itoh T."/>
        </authorList>
    </citation>
    <scope>NUCLEOTIDE SEQUENCE [LARGE SCALE GENOMIC DNA]</scope>
    <source>
        <strain evidence="4">cv. Nipponbare</strain>
    </source>
</reference>
<dbReference type="AlphaFoldDB" id="A0A0P0XV63"/>
<organism evidence="3 4">
    <name type="scientific">Oryza sativa subsp. japonica</name>
    <name type="common">Rice</name>
    <dbReference type="NCBI Taxonomy" id="39947"/>
    <lineage>
        <taxon>Eukaryota</taxon>
        <taxon>Viridiplantae</taxon>
        <taxon>Streptophyta</taxon>
        <taxon>Embryophyta</taxon>
        <taxon>Tracheophyta</taxon>
        <taxon>Spermatophyta</taxon>
        <taxon>Magnoliopsida</taxon>
        <taxon>Liliopsida</taxon>
        <taxon>Poales</taxon>
        <taxon>Poaceae</taxon>
        <taxon>BOP clade</taxon>
        <taxon>Oryzoideae</taxon>
        <taxon>Oryzeae</taxon>
        <taxon>Oryzinae</taxon>
        <taxon>Oryza</taxon>
        <taxon>Oryza sativa</taxon>
    </lineage>
</organism>
<protein>
    <submittedName>
        <fullName evidence="3">Os10g0434900 protein</fullName>
    </submittedName>
</protein>
<dbReference type="Pfam" id="PF00005">
    <property type="entry name" value="ABC_tran"/>
    <property type="match status" value="1"/>
</dbReference>
<evidence type="ECO:0000313" key="4">
    <source>
        <dbReference type="Proteomes" id="UP000059680"/>
    </source>
</evidence>
<name>A0A0P0XV63_ORYSJ</name>
<dbReference type="STRING" id="39947.A0A0P0XV63"/>
<reference evidence="4" key="1">
    <citation type="journal article" date="2005" name="Nature">
        <title>The map-based sequence of the rice genome.</title>
        <authorList>
            <consortium name="International rice genome sequencing project (IRGSP)"/>
            <person name="Matsumoto T."/>
            <person name="Wu J."/>
            <person name="Kanamori H."/>
            <person name="Katayose Y."/>
            <person name="Fujisawa M."/>
            <person name="Namiki N."/>
            <person name="Mizuno H."/>
            <person name="Yamamoto K."/>
            <person name="Antonio B.A."/>
            <person name="Baba T."/>
            <person name="Sakata K."/>
            <person name="Nagamura Y."/>
            <person name="Aoki H."/>
            <person name="Arikawa K."/>
            <person name="Arita K."/>
            <person name="Bito T."/>
            <person name="Chiden Y."/>
            <person name="Fujitsuka N."/>
            <person name="Fukunaka R."/>
            <person name="Hamada M."/>
            <person name="Harada C."/>
            <person name="Hayashi A."/>
            <person name="Hijishita S."/>
            <person name="Honda M."/>
            <person name="Hosokawa S."/>
            <person name="Ichikawa Y."/>
            <person name="Idonuma A."/>
            <person name="Iijima M."/>
            <person name="Ikeda M."/>
            <person name="Ikeno M."/>
            <person name="Ito K."/>
            <person name="Ito S."/>
            <person name="Ito T."/>
            <person name="Ito Y."/>
            <person name="Ito Y."/>
            <person name="Iwabuchi A."/>
            <person name="Kamiya K."/>
            <person name="Karasawa W."/>
            <person name="Kurita K."/>
            <person name="Katagiri S."/>
            <person name="Kikuta A."/>
            <person name="Kobayashi H."/>
            <person name="Kobayashi N."/>
            <person name="Machita K."/>
            <person name="Maehara T."/>
            <person name="Masukawa M."/>
            <person name="Mizubayashi T."/>
            <person name="Mukai Y."/>
            <person name="Nagasaki H."/>
            <person name="Nagata Y."/>
            <person name="Naito S."/>
            <person name="Nakashima M."/>
            <person name="Nakama Y."/>
            <person name="Nakamichi Y."/>
            <person name="Nakamura M."/>
            <person name="Meguro A."/>
            <person name="Negishi M."/>
            <person name="Ohta I."/>
            <person name="Ohta T."/>
            <person name="Okamoto M."/>
            <person name="Ono N."/>
            <person name="Saji S."/>
            <person name="Sakaguchi M."/>
            <person name="Sakai K."/>
            <person name="Shibata M."/>
            <person name="Shimokawa T."/>
            <person name="Song J."/>
            <person name="Takazaki Y."/>
            <person name="Terasawa K."/>
            <person name="Tsugane M."/>
            <person name="Tsuji K."/>
            <person name="Ueda S."/>
            <person name="Waki K."/>
            <person name="Yamagata H."/>
            <person name="Yamamoto M."/>
            <person name="Yamamoto S."/>
            <person name="Yamane H."/>
            <person name="Yoshiki S."/>
            <person name="Yoshihara R."/>
            <person name="Yukawa K."/>
            <person name="Zhong H."/>
            <person name="Yano M."/>
            <person name="Yuan Q."/>
            <person name="Ouyang S."/>
            <person name="Liu J."/>
            <person name="Jones K.M."/>
            <person name="Gansberger K."/>
            <person name="Moffat K."/>
            <person name="Hill J."/>
            <person name="Bera J."/>
            <person name="Fadrosh D."/>
            <person name="Jin S."/>
            <person name="Johri S."/>
            <person name="Kim M."/>
            <person name="Overton L."/>
            <person name="Reardon M."/>
            <person name="Tsitrin T."/>
            <person name="Vuong H."/>
            <person name="Weaver B."/>
            <person name="Ciecko A."/>
            <person name="Tallon L."/>
            <person name="Jackson J."/>
            <person name="Pai G."/>
            <person name="Aken S.V."/>
            <person name="Utterback T."/>
            <person name="Reidmuller S."/>
            <person name="Feldblyum T."/>
            <person name="Hsiao J."/>
            <person name="Zismann V."/>
            <person name="Iobst S."/>
            <person name="de Vazeille A.R."/>
            <person name="Buell C.R."/>
            <person name="Ying K."/>
            <person name="Li Y."/>
            <person name="Lu T."/>
            <person name="Huang Y."/>
            <person name="Zhao Q."/>
            <person name="Feng Q."/>
            <person name="Zhang L."/>
            <person name="Zhu J."/>
            <person name="Weng Q."/>
            <person name="Mu J."/>
            <person name="Lu Y."/>
            <person name="Fan D."/>
            <person name="Liu Y."/>
            <person name="Guan J."/>
            <person name="Zhang Y."/>
            <person name="Yu S."/>
            <person name="Liu X."/>
            <person name="Zhang Y."/>
            <person name="Hong G."/>
            <person name="Han B."/>
            <person name="Choisne N."/>
            <person name="Demange N."/>
            <person name="Orjeda G."/>
            <person name="Samain S."/>
            <person name="Cattolico L."/>
            <person name="Pelletier E."/>
            <person name="Couloux A."/>
            <person name="Segurens B."/>
            <person name="Wincker P."/>
            <person name="D'Hont A."/>
            <person name="Scarpelli C."/>
            <person name="Weissenbach J."/>
            <person name="Salanoubat M."/>
            <person name="Quetier F."/>
            <person name="Yu Y."/>
            <person name="Kim H.R."/>
            <person name="Rambo T."/>
            <person name="Currie J."/>
            <person name="Collura K."/>
            <person name="Luo M."/>
            <person name="Yang T."/>
            <person name="Ammiraju J.S.S."/>
            <person name="Engler F."/>
            <person name="Soderlund C."/>
            <person name="Wing R.A."/>
            <person name="Palmer L.E."/>
            <person name="de la Bastide M."/>
            <person name="Spiegel L."/>
            <person name="Nascimento L."/>
            <person name="Zutavern T."/>
            <person name="O'Shaughnessy A."/>
            <person name="Dike S."/>
            <person name="Dedhia N."/>
            <person name="Preston R."/>
            <person name="Balija V."/>
            <person name="McCombie W.R."/>
            <person name="Chow T."/>
            <person name="Chen H."/>
            <person name="Chung M."/>
            <person name="Chen C."/>
            <person name="Shaw J."/>
            <person name="Wu H."/>
            <person name="Hsiao K."/>
            <person name="Chao Y."/>
            <person name="Chu M."/>
            <person name="Cheng C."/>
            <person name="Hour A."/>
            <person name="Lee P."/>
            <person name="Lin S."/>
            <person name="Lin Y."/>
            <person name="Liou J."/>
            <person name="Liu S."/>
            <person name="Hsing Y."/>
            <person name="Raghuvanshi S."/>
            <person name="Mohanty A."/>
            <person name="Bharti A.K."/>
            <person name="Gaur A."/>
            <person name="Gupta V."/>
            <person name="Kumar D."/>
            <person name="Ravi V."/>
            <person name="Vij S."/>
            <person name="Kapur A."/>
            <person name="Khurana P."/>
            <person name="Khurana P."/>
            <person name="Khurana J.P."/>
            <person name="Tyagi A.K."/>
            <person name="Gaikwad K."/>
            <person name="Singh A."/>
            <person name="Dalal V."/>
            <person name="Srivastava S."/>
            <person name="Dixit A."/>
            <person name="Pal A.K."/>
            <person name="Ghazi I.A."/>
            <person name="Yadav M."/>
            <person name="Pandit A."/>
            <person name="Bhargava A."/>
            <person name="Sureshbabu K."/>
            <person name="Batra K."/>
            <person name="Sharma T.R."/>
            <person name="Mohapatra T."/>
            <person name="Singh N.K."/>
            <person name="Messing J."/>
            <person name="Nelson A.B."/>
            <person name="Fuks G."/>
            <person name="Kavchok S."/>
            <person name="Keizer G."/>
            <person name="Linton E."/>
            <person name="Llaca V."/>
            <person name="Song R."/>
            <person name="Tanyolac B."/>
            <person name="Young S."/>
            <person name="Ho-Il K."/>
            <person name="Hahn J.H."/>
            <person name="Sangsakoo G."/>
            <person name="Vanavichit A."/>
            <person name="de Mattos Luiz.A.T."/>
            <person name="Zimmer P.D."/>
            <person name="Malone G."/>
            <person name="Dellagostin O."/>
            <person name="de Oliveira A.C."/>
            <person name="Bevan M."/>
            <person name="Bancroft I."/>
            <person name="Minx P."/>
            <person name="Cordum H."/>
            <person name="Wilson R."/>
            <person name="Cheng Z."/>
            <person name="Jin W."/>
            <person name="Jiang J."/>
            <person name="Leong S.A."/>
            <person name="Iwama H."/>
            <person name="Gojobori T."/>
            <person name="Itoh T."/>
            <person name="Niimura Y."/>
            <person name="Fujii Y."/>
            <person name="Habara T."/>
            <person name="Sakai H."/>
            <person name="Sato Y."/>
            <person name="Wilson G."/>
            <person name="Kumar K."/>
            <person name="McCouch S."/>
            <person name="Juretic N."/>
            <person name="Hoen D."/>
            <person name="Wright S."/>
            <person name="Bruskiewich R."/>
            <person name="Bureau T."/>
            <person name="Miyao A."/>
            <person name="Hirochika H."/>
            <person name="Nishikawa T."/>
            <person name="Kadowaki K."/>
            <person name="Sugiura M."/>
            <person name="Burr B."/>
            <person name="Sasaki T."/>
        </authorList>
    </citation>
    <scope>NUCLEOTIDE SEQUENCE [LARGE SCALE GENOMIC DNA]</scope>
    <source>
        <strain evidence="4">cv. Nipponbare</strain>
    </source>
</reference>
<dbReference type="InParanoid" id="A0A0P0XV63"/>
<feature type="non-terminal residue" evidence="3">
    <location>
        <position position="1"/>
    </location>
</feature>
<dbReference type="FunCoup" id="A0A0P0XV63">
    <property type="interactions" value="1"/>
</dbReference>
<dbReference type="GO" id="GO:0005460">
    <property type="term" value="F:UDP-glucose transmembrane transporter activity"/>
    <property type="evidence" value="ECO:0000318"/>
    <property type="project" value="GO_Central"/>
</dbReference>
<dbReference type="eggNOG" id="KOG0055">
    <property type="taxonomic scope" value="Eukaryota"/>
</dbReference>
<feature type="domain" description="ABC transporter" evidence="2">
    <location>
        <begin position="40"/>
        <end position="101"/>
    </location>
</feature>
<feature type="region of interest" description="Disordered" evidence="1">
    <location>
        <begin position="1"/>
        <end position="28"/>
    </location>
</feature>
<dbReference type="PANTHER" id="PTHR43423:SF1">
    <property type="entry name" value="ABC TRANSPORTER I FAMILY MEMBER 17"/>
    <property type="match status" value="1"/>
</dbReference>
<reference evidence="3 4" key="3">
    <citation type="journal article" date="2013" name="Rice">
        <title>Improvement of the Oryza sativa Nipponbare reference genome using next generation sequence and optical map data.</title>
        <authorList>
            <person name="Kawahara Y."/>
            <person name="de la Bastide M."/>
            <person name="Hamilton J.P."/>
            <person name="Kanamori H."/>
            <person name="McCombie W.R."/>
            <person name="Ouyang S."/>
            <person name="Schwartz D.C."/>
            <person name="Tanaka T."/>
            <person name="Wu J."/>
            <person name="Zhou S."/>
            <person name="Childs K.L."/>
            <person name="Davidson R.M."/>
            <person name="Lin H."/>
            <person name="Quesada-Ocampo L."/>
            <person name="Vaillancourt B."/>
            <person name="Sakai H."/>
            <person name="Lee S.S."/>
            <person name="Kim J."/>
            <person name="Numa H."/>
            <person name="Itoh T."/>
            <person name="Buell C.R."/>
            <person name="Matsumoto T."/>
        </authorList>
    </citation>
    <scope>NUCLEOTIDE SEQUENCE [LARGE SCALE GENOMIC DNA]</scope>
    <source>
        <strain evidence="4">cv. Nipponbare</strain>
    </source>
</reference>
<gene>
    <name evidence="3" type="ordered locus">Os10g0434900</name>
    <name evidence="3" type="ORF">OSNPB_100434900</name>
</gene>
<dbReference type="GO" id="GO:0005524">
    <property type="term" value="F:ATP binding"/>
    <property type="evidence" value="ECO:0007669"/>
    <property type="project" value="InterPro"/>
</dbReference>
<dbReference type="InterPro" id="IPR003439">
    <property type="entry name" value="ABC_transporter-like_ATP-bd"/>
</dbReference>
<dbReference type="PaxDb" id="39947-A0A0P0XV63"/>
<dbReference type="PANTHER" id="PTHR43423">
    <property type="entry name" value="ABC TRANSPORTER I FAMILY MEMBER 17"/>
    <property type="match status" value="1"/>
</dbReference>
<dbReference type="GO" id="GO:0015786">
    <property type="term" value="P:UDP-glucose transmembrane transport"/>
    <property type="evidence" value="ECO:0000318"/>
    <property type="project" value="GO_Central"/>
</dbReference>
<keyword evidence="4" id="KW-1185">Reference proteome</keyword>
<sequence>CQGAPPGRGRRRGRRDDGGGAKRRVLGLTRRSEASGEEILQSVDLDVPRGVVVGVIGPSGSGKSTLLRALNRLWEPAPGAVLLDGVDICGIDVLALRRKVAPPPSSLPPRLPASAVCTRRFASPRKREEEKEEG</sequence>
<dbReference type="Gene3D" id="3.40.50.300">
    <property type="entry name" value="P-loop containing nucleotide triphosphate hydrolases"/>
    <property type="match status" value="1"/>
</dbReference>
<accession>A0A0P0XV63</accession>
<dbReference type="Proteomes" id="UP000059680">
    <property type="component" value="Chromosome 10"/>
</dbReference>
<evidence type="ECO:0000256" key="1">
    <source>
        <dbReference type="SAM" id="MobiDB-lite"/>
    </source>
</evidence>
<dbReference type="GO" id="GO:0016020">
    <property type="term" value="C:membrane"/>
    <property type="evidence" value="ECO:0000318"/>
    <property type="project" value="GO_Central"/>
</dbReference>
<evidence type="ECO:0000313" key="3">
    <source>
        <dbReference type="EMBL" id="BAT10980.1"/>
    </source>
</evidence>
<proteinExistence type="predicted"/>
<dbReference type="SUPFAM" id="SSF52540">
    <property type="entry name" value="P-loop containing nucleoside triphosphate hydrolases"/>
    <property type="match status" value="1"/>
</dbReference>